<name>A0A2N9AZB0_METEX</name>
<protein>
    <submittedName>
        <fullName evidence="1">Uncharacterized protein</fullName>
    </submittedName>
</protein>
<accession>A0A2N9AZB0</accession>
<dbReference type="Proteomes" id="UP000233769">
    <property type="component" value="Chromosome tk0001"/>
</dbReference>
<gene>
    <name evidence="1" type="ORF">TK0001_6103</name>
</gene>
<evidence type="ECO:0000313" key="1">
    <source>
        <dbReference type="EMBL" id="SOR32662.1"/>
    </source>
</evidence>
<organism evidence="1 2">
    <name type="scientific">Methylorubrum extorquens</name>
    <name type="common">Methylobacterium dichloromethanicum</name>
    <name type="synonym">Methylobacterium extorquens</name>
    <dbReference type="NCBI Taxonomy" id="408"/>
    <lineage>
        <taxon>Bacteria</taxon>
        <taxon>Pseudomonadati</taxon>
        <taxon>Pseudomonadota</taxon>
        <taxon>Alphaproteobacteria</taxon>
        <taxon>Hyphomicrobiales</taxon>
        <taxon>Methylobacteriaceae</taxon>
        <taxon>Methylorubrum</taxon>
    </lineage>
</organism>
<reference evidence="2" key="1">
    <citation type="submission" date="2017-10" db="EMBL/GenBank/DDBJ databases">
        <authorList>
            <person name="Regsiter A."/>
            <person name="William W."/>
        </authorList>
    </citation>
    <scope>NUCLEOTIDE SEQUENCE [LARGE SCALE GENOMIC DNA]</scope>
</reference>
<evidence type="ECO:0000313" key="2">
    <source>
        <dbReference type="Proteomes" id="UP000233769"/>
    </source>
</evidence>
<dbReference type="EMBL" id="LT962688">
    <property type="protein sequence ID" value="SOR32662.1"/>
    <property type="molecule type" value="Genomic_DNA"/>
</dbReference>
<sequence>MYRHIADRPLLLLRLEGEPSILAFADAQVDHRVESGARQTCNQHDVEHGEIGRAHQQTLNLRISEGSFLLVWLDPGLAQADPDPDIRFYGSSLHEVLPVGPKSTNVLGAGGPSETRELFDLIPEAAGDFDGNVFQVWLDPACGAPLQQDMHGPDIVLEGSLLDLRAFDEGVVMEGDGCRGAESHGREVCRPLFRIFAQHGFLVLLERLSVVDVDQLGCRAFELDFVGAKINGSEELIKLRIVSFATIGDNLHPFDCFRLSRARLVFKYPLALSFGGLKAFTTGHFSTLADNKDFVPSAHLGR</sequence>
<proteinExistence type="predicted"/>
<dbReference type="AlphaFoldDB" id="A0A2N9AZB0"/>